<name>A0A4V4HG57_DENBC</name>
<evidence type="ECO:0000313" key="3">
    <source>
        <dbReference type="EMBL" id="THU97495.1"/>
    </source>
</evidence>
<dbReference type="InterPro" id="IPR001926">
    <property type="entry name" value="TrpB-like_PALP"/>
</dbReference>
<dbReference type="InterPro" id="IPR036052">
    <property type="entry name" value="TrpB-like_PALP_sf"/>
</dbReference>
<evidence type="ECO:0000256" key="1">
    <source>
        <dbReference type="SAM" id="MobiDB-lite"/>
    </source>
</evidence>
<dbReference type="EMBL" id="ML179154">
    <property type="protein sequence ID" value="THU97495.1"/>
    <property type="molecule type" value="Genomic_DNA"/>
</dbReference>
<dbReference type="PANTHER" id="PTHR42937:SF1">
    <property type="entry name" value="DIAMINOPROPIONATE AMMONIA-LYASE"/>
    <property type="match status" value="1"/>
</dbReference>
<organism evidence="3 4">
    <name type="scientific">Dendrothele bispora (strain CBS 962.96)</name>
    <dbReference type="NCBI Taxonomy" id="1314807"/>
    <lineage>
        <taxon>Eukaryota</taxon>
        <taxon>Fungi</taxon>
        <taxon>Dikarya</taxon>
        <taxon>Basidiomycota</taxon>
        <taxon>Agaricomycotina</taxon>
        <taxon>Agaricomycetes</taxon>
        <taxon>Agaricomycetidae</taxon>
        <taxon>Agaricales</taxon>
        <taxon>Agaricales incertae sedis</taxon>
        <taxon>Dendrothele</taxon>
    </lineage>
</organism>
<proteinExistence type="predicted"/>
<dbReference type="OrthoDB" id="10059875at2759"/>
<reference evidence="3 4" key="1">
    <citation type="journal article" date="2019" name="Nat. Ecol. Evol.">
        <title>Megaphylogeny resolves global patterns of mushroom evolution.</title>
        <authorList>
            <person name="Varga T."/>
            <person name="Krizsan K."/>
            <person name="Foldi C."/>
            <person name="Dima B."/>
            <person name="Sanchez-Garcia M."/>
            <person name="Sanchez-Ramirez S."/>
            <person name="Szollosi G.J."/>
            <person name="Szarkandi J.G."/>
            <person name="Papp V."/>
            <person name="Albert L."/>
            <person name="Andreopoulos W."/>
            <person name="Angelini C."/>
            <person name="Antonin V."/>
            <person name="Barry K.W."/>
            <person name="Bougher N.L."/>
            <person name="Buchanan P."/>
            <person name="Buyck B."/>
            <person name="Bense V."/>
            <person name="Catcheside P."/>
            <person name="Chovatia M."/>
            <person name="Cooper J."/>
            <person name="Damon W."/>
            <person name="Desjardin D."/>
            <person name="Finy P."/>
            <person name="Geml J."/>
            <person name="Haridas S."/>
            <person name="Hughes K."/>
            <person name="Justo A."/>
            <person name="Karasinski D."/>
            <person name="Kautmanova I."/>
            <person name="Kiss B."/>
            <person name="Kocsube S."/>
            <person name="Kotiranta H."/>
            <person name="LaButti K.M."/>
            <person name="Lechner B.E."/>
            <person name="Liimatainen K."/>
            <person name="Lipzen A."/>
            <person name="Lukacs Z."/>
            <person name="Mihaltcheva S."/>
            <person name="Morgado L.N."/>
            <person name="Niskanen T."/>
            <person name="Noordeloos M.E."/>
            <person name="Ohm R.A."/>
            <person name="Ortiz-Santana B."/>
            <person name="Ovrebo C."/>
            <person name="Racz N."/>
            <person name="Riley R."/>
            <person name="Savchenko A."/>
            <person name="Shiryaev A."/>
            <person name="Soop K."/>
            <person name="Spirin V."/>
            <person name="Szebenyi C."/>
            <person name="Tomsovsky M."/>
            <person name="Tulloss R.E."/>
            <person name="Uehling J."/>
            <person name="Grigoriev I.V."/>
            <person name="Vagvolgyi C."/>
            <person name="Papp T."/>
            <person name="Martin F.M."/>
            <person name="Miettinen O."/>
            <person name="Hibbett D.S."/>
            <person name="Nagy L.G."/>
        </authorList>
    </citation>
    <scope>NUCLEOTIDE SEQUENCE [LARGE SCALE GENOMIC DNA]</scope>
    <source>
        <strain evidence="3 4">CBS 962.96</strain>
    </source>
</reference>
<protein>
    <submittedName>
        <fullName evidence="3">Tryptophan synthase beta subunit-like PLP-dependent enzyme</fullName>
    </submittedName>
</protein>
<dbReference type="SUPFAM" id="SSF53686">
    <property type="entry name" value="Tryptophan synthase beta subunit-like PLP-dependent enzymes"/>
    <property type="match status" value="1"/>
</dbReference>
<feature type="region of interest" description="Disordered" evidence="1">
    <location>
        <begin position="264"/>
        <end position="285"/>
    </location>
</feature>
<gene>
    <name evidence="3" type="ORF">K435DRAFT_753956</name>
</gene>
<dbReference type="PANTHER" id="PTHR42937">
    <property type="match status" value="1"/>
</dbReference>
<evidence type="ECO:0000259" key="2">
    <source>
        <dbReference type="Pfam" id="PF00291"/>
    </source>
</evidence>
<dbReference type="Pfam" id="PF00291">
    <property type="entry name" value="PALP"/>
    <property type="match status" value="1"/>
</dbReference>
<evidence type="ECO:0000313" key="4">
    <source>
        <dbReference type="Proteomes" id="UP000297245"/>
    </source>
</evidence>
<dbReference type="CDD" id="cd00640">
    <property type="entry name" value="Trp-synth-beta_II"/>
    <property type="match status" value="1"/>
</dbReference>
<sequence>MSHNLYINHSARAYRCRSGISTDTSCNFEFSYSTTLAFHRKFFSSYPQTPLINLPTLAEELGVKHLLVKFEGERYGLPAFKILGASWATCTVLAQRLGVDLERISDLKEFRDLLDAEDKKENRTKPVLYSSTEGNHGRAVARTANLLGLQAKIYVPDSVSELSREAIRSEGAEVVIVQGDYDDAVRIASKDAGIDKDRSILIQDTAWEGYEEIPNLIVQGYSTMFAEIDEQLATSNIPSPSLVVVPVGVGSLAHSAVRYYRRSSSFPGSSNPSSSPKSSSSSSSSILTVEPKQASCLNTSLHAGHPVIVRTSHNIMPGLTCGTVSSTAFPDLLGGVDLSIVVDDDDDGQVVKAMKDLKELGVNAGPCGAASLAGVRGLKKTDLEKGNGNLDEDMVVVLICTEGDG</sequence>
<dbReference type="Proteomes" id="UP000297245">
    <property type="component" value="Unassembled WGS sequence"/>
</dbReference>
<dbReference type="AlphaFoldDB" id="A0A4V4HG57"/>
<feature type="domain" description="Tryptophan synthase beta chain-like PALP" evidence="2">
    <location>
        <begin position="47"/>
        <end position="399"/>
    </location>
</feature>
<keyword evidence="4" id="KW-1185">Reference proteome</keyword>
<accession>A0A4V4HG57</accession>
<dbReference type="Gene3D" id="3.40.50.1100">
    <property type="match status" value="2"/>
</dbReference>